<feature type="chain" id="PRO_5043953939" description="Secreted protein" evidence="2">
    <location>
        <begin position="20"/>
        <end position="120"/>
    </location>
</feature>
<evidence type="ECO:0000313" key="3">
    <source>
        <dbReference type="EMBL" id="CAJ1087169.1"/>
    </source>
</evidence>
<gene>
    <name evidence="3" type="ORF">XNOV1_A010562</name>
</gene>
<organism evidence="3 4">
    <name type="scientific">Xyrichtys novacula</name>
    <name type="common">Pearly razorfish</name>
    <name type="synonym">Hemipteronotus novacula</name>
    <dbReference type="NCBI Taxonomy" id="13765"/>
    <lineage>
        <taxon>Eukaryota</taxon>
        <taxon>Metazoa</taxon>
        <taxon>Chordata</taxon>
        <taxon>Craniata</taxon>
        <taxon>Vertebrata</taxon>
        <taxon>Euteleostomi</taxon>
        <taxon>Actinopterygii</taxon>
        <taxon>Neopterygii</taxon>
        <taxon>Teleostei</taxon>
        <taxon>Neoteleostei</taxon>
        <taxon>Acanthomorphata</taxon>
        <taxon>Eupercaria</taxon>
        <taxon>Labriformes</taxon>
        <taxon>Labridae</taxon>
        <taxon>Xyrichtys</taxon>
    </lineage>
</organism>
<dbReference type="EMBL" id="OY660887">
    <property type="protein sequence ID" value="CAJ1087169.1"/>
    <property type="molecule type" value="Genomic_DNA"/>
</dbReference>
<dbReference type="Proteomes" id="UP001178508">
    <property type="component" value="Chromosome 24"/>
</dbReference>
<evidence type="ECO:0008006" key="5">
    <source>
        <dbReference type="Google" id="ProtNLM"/>
    </source>
</evidence>
<evidence type="ECO:0000256" key="1">
    <source>
        <dbReference type="SAM" id="MobiDB-lite"/>
    </source>
</evidence>
<reference evidence="3" key="1">
    <citation type="submission" date="2023-08" db="EMBL/GenBank/DDBJ databases">
        <authorList>
            <person name="Alioto T."/>
            <person name="Alioto T."/>
            <person name="Gomez Garrido J."/>
        </authorList>
    </citation>
    <scope>NUCLEOTIDE SEQUENCE</scope>
</reference>
<name>A0AAV1HPX9_XYRNO</name>
<accession>A0AAV1HPX9</accession>
<feature type="compositionally biased region" description="Low complexity" evidence="1">
    <location>
        <begin position="53"/>
        <end position="64"/>
    </location>
</feature>
<keyword evidence="4" id="KW-1185">Reference proteome</keyword>
<keyword evidence="2" id="KW-0732">Signal</keyword>
<feature type="signal peptide" evidence="2">
    <location>
        <begin position="1"/>
        <end position="19"/>
    </location>
</feature>
<feature type="region of interest" description="Disordered" evidence="1">
    <location>
        <begin position="31"/>
        <end position="65"/>
    </location>
</feature>
<sequence>MKTALRVAFLLLLLSGIAAADINWSRLIPGLGPKTTERPVGGKSINLEDGLPDLKPAKPASPAAGGDGFALEDALAPACETNMMEKLNKVVSNQEMILNAICKSGKFSDDEDEDTHSETR</sequence>
<dbReference type="AlphaFoldDB" id="A0AAV1HPX9"/>
<proteinExistence type="predicted"/>
<protein>
    <recommendedName>
        <fullName evidence="5">Secreted protein</fullName>
    </recommendedName>
</protein>
<evidence type="ECO:0000256" key="2">
    <source>
        <dbReference type="SAM" id="SignalP"/>
    </source>
</evidence>
<evidence type="ECO:0000313" key="4">
    <source>
        <dbReference type="Proteomes" id="UP001178508"/>
    </source>
</evidence>